<dbReference type="EMBL" id="BAEO01000060">
    <property type="protein sequence ID" value="GAC21138.1"/>
    <property type="molecule type" value="Genomic_DNA"/>
</dbReference>
<dbReference type="AlphaFoldDB" id="K6YWM1"/>
<proteinExistence type="predicted"/>
<sequence>MEFRAKQIAPPKSWDRFEDLCHSLFKQVWADPLAQKEGRRGQPQHGVDIVGSPQAERNCYHAVQCKGKDANYGSSANWDEVLAEIGKTERFSPKLDHWIFATTAPVDGKLQAAARKLSVKRSEANQFTVSVLGWEEIQALMAEHPSVVEEFYPEAAFNLPAILQVLQDIANAQDHVSEYQTTLNTTHYTECSSTVWHDISFQGGRDLGPALMGRPLGPSDTAACPQLSEVNVIVSMLQSAYSSRLFGIPGAGKSICAYQAALGLSKQGFSVKRLVNPETRNIRLNGSDSSEKTLYLIDDAHLMPLETLELLEDSTNTTTLLLSIHNAIERQTIPRGAVFLDHERAVKTIAASLLSQREKTLEVVSRADDNIGEGMMDTSLEHRINDAEAAATMPWQFCFILGGGWRRAKQVVDAAKSAEADFVLAAIAARQIASRDEIVDDDEIISLCQPHGLNQQVIKTAIKWLASERLILSVQDCRTPHQRFAAVTLHQILINRGSEKRGEIFRLIETILCDCSYPLHGIRNLLHELRFGHGDYRWNRMKPLQTTTIQLIADRCWRSVTHEERNVGCITLNELDGFDEDWANNLIEPHSQLLSNWISDPGTAGNGLGWLLNNLRNTNKNLHSQVVSRSSPEKLGIAFSTITPETAYGMSSLLSSVDSDRHPDWQAQLTSALEKDKLLLIATQWTDTEQAFIFAKTCHTVSYCDETLALDMLDKYIPIAQEVLVKDPINGFHELDDIAMHVLRIFDPLGIYNRKLKADARRWKIGRRICTKLDAEQLAIRLSETPKREFQQAAFFLNFLFKCAPRKFNAVVGKLNWEKISVTIGKDWENPPHEVEVLLGTLHAEKTERPAVTKFIEENASQIYKFPPRFVLMASEAAIQHVVNGREIRLVQYDHVDWDFGTYVIELFAEKRPDVLDTVISPFTGDIAKSLSRPNSSWFTDSGAFLESLRNHSPDTLRSILAKVDTATASEGWSDSLSKKDGARISAAILVDFAIELSGEIGALAQRLRKHFPSASIPKQKALPFAEKRSSR</sequence>
<name>K6YWM1_9ALTE</name>
<dbReference type="RefSeq" id="WP_007623778.1">
    <property type="nucleotide sequence ID" value="NZ_BAEO01000060.1"/>
</dbReference>
<evidence type="ECO:0000313" key="3">
    <source>
        <dbReference type="Proteomes" id="UP000006327"/>
    </source>
</evidence>
<comment type="caution">
    <text evidence="2">The sequence shown here is derived from an EMBL/GenBank/DDBJ whole genome shotgun (WGS) entry which is preliminary data.</text>
</comment>
<evidence type="ECO:0000313" key="2">
    <source>
        <dbReference type="EMBL" id="GAC21138.1"/>
    </source>
</evidence>
<evidence type="ECO:0000259" key="1">
    <source>
        <dbReference type="Pfam" id="PF13156"/>
    </source>
</evidence>
<dbReference type="InterPro" id="IPR039442">
    <property type="entry name" value="Mrr-like_dom"/>
</dbReference>
<dbReference type="Proteomes" id="UP000006327">
    <property type="component" value="Unassembled WGS sequence"/>
</dbReference>
<accession>K6YWM1</accession>
<organism evidence="2 3">
    <name type="scientific">Paraglaciecola arctica BSs20135</name>
    <dbReference type="NCBI Taxonomy" id="493475"/>
    <lineage>
        <taxon>Bacteria</taxon>
        <taxon>Pseudomonadati</taxon>
        <taxon>Pseudomonadota</taxon>
        <taxon>Gammaproteobacteria</taxon>
        <taxon>Alteromonadales</taxon>
        <taxon>Alteromonadaceae</taxon>
        <taxon>Paraglaciecola</taxon>
    </lineage>
</organism>
<reference evidence="2 3" key="1">
    <citation type="journal article" date="2017" name="Antonie Van Leeuwenhoek">
        <title>Rhizobium rhizosphaerae sp. nov., a novel species isolated from rice rhizosphere.</title>
        <authorList>
            <person name="Zhao J.J."/>
            <person name="Zhang J."/>
            <person name="Zhang R.J."/>
            <person name="Zhang C.W."/>
            <person name="Yin H.Q."/>
            <person name="Zhang X.X."/>
        </authorList>
    </citation>
    <scope>NUCLEOTIDE SEQUENCE [LARGE SCALE GENOMIC DNA]</scope>
    <source>
        <strain evidence="2 3">BSs20135</strain>
    </source>
</reference>
<dbReference type="STRING" id="493475.GARC_4196"/>
<keyword evidence="3" id="KW-1185">Reference proteome</keyword>
<dbReference type="Pfam" id="PF13156">
    <property type="entry name" value="Mrr_cat_2"/>
    <property type="match status" value="1"/>
</dbReference>
<dbReference type="OrthoDB" id="7013802at2"/>
<dbReference type="eggNOG" id="COG0457">
    <property type="taxonomic scope" value="Bacteria"/>
</dbReference>
<feature type="domain" description="Mrr-like" evidence="1">
    <location>
        <begin position="22"/>
        <end position="139"/>
    </location>
</feature>
<gene>
    <name evidence="2" type="ORF">GARC_4196</name>
</gene>
<protein>
    <recommendedName>
        <fullName evidence="1">Mrr-like domain-containing protein</fullName>
    </recommendedName>
</protein>